<dbReference type="Proteomes" id="UP001549320">
    <property type="component" value="Unassembled WGS sequence"/>
</dbReference>
<organism evidence="2 3">
    <name type="scientific">Ottowia thiooxydans</name>
    <dbReference type="NCBI Taxonomy" id="219182"/>
    <lineage>
        <taxon>Bacteria</taxon>
        <taxon>Pseudomonadati</taxon>
        <taxon>Pseudomonadota</taxon>
        <taxon>Betaproteobacteria</taxon>
        <taxon>Burkholderiales</taxon>
        <taxon>Comamonadaceae</taxon>
        <taxon>Ottowia</taxon>
    </lineage>
</organism>
<reference evidence="2 3" key="1">
    <citation type="submission" date="2024-06" db="EMBL/GenBank/DDBJ databases">
        <title>Sorghum-associated microbial communities from plants grown in Nebraska, USA.</title>
        <authorList>
            <person name="Schachtman D."/>
        </authorList>
    </citation>
    <scope>NUCLEOTIDE SEQUENCE [LARGE SCALE GENOMIC DNA]</scope>
    <source>
        <strain evidence="2 3">2709</strain>
    </source>
</reference>
<name>A0ABV2QC78_9BURK</name>
<dbReference type="EMBL" id="JBEPSH010000007">
    <property type="protein sequence ID" value="MET4578620.1"/>
    <property type="molecule type" value="Genomic_DNA"/>
</dbReference>
<evidence type="ECO:0000256" key="1">
    <source>
        <dbReference type="SAM" id="MobiDB-lite"/>
    </source>
</evidence>
<evidence type="ECO:0000313" key="2">
    <source>
        <dbReference type="EMBL" id="MET4578620.1"/>
    </source>
</evidence>
<keyword evidence="3" id="KW-1185">Reference proteome</keyword>
<feature type="region of interest" description="Disordered" evidence="1">
    <location>
        <begin position="206"/>
        <end position="245"/>
    </location>
</feature>
<proteinExistence type="predicted"/>
<comment type="caution">
    <text evidence="2">The sequence shown here is derived from an EMBL/GenBank/DDBJ whole genome shotgun (WGS) entry which is preliminary data.</text>
</comment>
<evidence type="ECO:0000313" key="3">
    <source>
        <dbReference type="Proteomes" id="UP001549320"/>
    </source>
</evidence>
<protein>
    <submittedName>
        <fullName evidence="2">Uncharacterized protein</fullName>
    </submittedName>
</protein>
<accession>A0ABV2QC78</accession>
<sequence length="245" mass="26195">MAPNQCSSPRLFPLGAPSSSLAFQRWQCPRIAKLELGAPRKYHLRPTRASTKLEFLPNKPALAPAVPPGSAKLQLGIYSVSSAPELPSWSLALPGNTICVQLAHRRSWSSAQANRPWIRLSPPGSAKLQLGICSVSSAPELPSWSLALPGNNTCVQLAHRRSLSSAQASRPWIRLPPPGSAKLQLGIAALAVPPNCQAGAWRSQEIPPASNSRIDEAGVPPKQTGPGSGCPPPWERQAPAWHLQR</sequence>
<gene>
    <name evidence="2" type="ORF">ABIE13_003736</name>
</gene>